<keyword evidence="4 9" id="KW-0808">Transferase</keyword>
<dbReference type="NCBIfam" id="TIGR03263">
    <property type="entry name" value="guanyl_kin"/>
    <property type="match status" value="1"/>
</dbReference>
<comment type="caution">
    <text evidence="11">The sequence shown here is derived from an EMBL/GenBank/DDBJ whole genome shotgun (WGS) entry which is preliminary data.</text>
</comment>
<evidence type="ECO:0000259" key="10">
    <source>
        <dbReference type="PROSITE" id="PS50052"/>
    </source>
</evidence>
<evidence type="ECO:0000256" key="1">
    <source>
        <dbReference type="ARBA" id="ARBA00005790"/>
    </source>
</evidence>
<keyword evidence="7 9" id="KW-0067">ATP-binding</keyword>
<dbReference type="FunFam" id="3.30.63.10:FF:000002">
    <property type="entry name" value="Guanylate kinase 1"/>
    <property type="match status" value="1"/>
</dbReference>
<reference evidence="11 12" key="1">
    <citation type="submission" date="2019-05" db="EMBL/GenBank/DDBJ databases">
        <title>Draft Whole-Genome sequence of the green sulfur bacterium Chlorobaculum thiosulfatiphilum DSM 249.</title>
        <authorList>
            <person name="Meyer T.E."/>
            <person name="Kyndt J.A."/>
        </authorList>
    </citation>
    <scope>NUCLEOTIDE SEQUENCE [LARGE SCALE GENOMIC DNA]</scope>
    <source>
        <strain evidence="11 12">DSM 249</strain>
    </source>
</reference>
<evidence type="ECO:0000256" key="5">
    <source>
        <dbReference type="ARBA" id="ARBA00022741"/>
    </source>
</evidence>
<dbReference type="PROSITE" id="PS00856">
    <property type="entry name" value="GUANYLATE_KINASE_1"/>
    <property type="match status" value="1"/>
</dbReference>
<dbReference type="InterPro" id="IPR008144">
    <property type="entry name" value="Guanylate_kin-like_dom"/>
</dbReference>
<evidence type="ECO:0000256" key="8">
    <source>
        <dbReference type="ARBA" id="ARBA00030128"/>
    </source>
</evidence>
<name>A0A5C4S720_CHLTI</name>
<dbReference type="CDD" id="cd00071">
    <property type="entry name" value="GMPK"/>
    <property type="match status" value="1"/>
</dbReference>
<comment type="subcellular location">
    <subcellularLocation>
        <location evidence="9">Cytoplasm</location>
    </subcellularLocation>
</comment>
<dbReference type="InterPro" id="IPR020590">
    <property type="entry name" value="Guanylate_kinase_CS"/>
</dbReference>
<dbReference type="HAMAP" id="MF_00328">
    <property type="entry name" value="Guanylate_kinase"/>
    <property type="match status" value="1"/>
</dbReference>
<evidence type="ECO:0000256" key="7">
    <source>
        <dbReference type="ARBA" id="ARBA00022840"/>
    </source>
</evidence>
<dbReference type="Gene3D" id="3.30.63.10">
    <property type="entry name" value="Guanylate Kinase phosphate binding domain"/>
    <property type="match status" value="1"/>
</dbReference>
<dbReference type="Gene3D" id="3.40.50.300">
    <property type="entry name" value="P-loop containing nucleotide triphosphate hydrolases"/>
    <property type="match status" value="1"/>
</dbReference>
<keyword evidence="12" id="KW-1185">Reference proteome</keyword>
<dbReference type="AlphaFoldDB" id="A0A5C4S720"/>
<dbReference type="SMART" id="SM00072">
    <property type="entry name" value="GuKc"/>
    <property type="match status" value="1"/>
</dbReference>
<keyword evidence="5 9" id="KW-0547">Nucleotide-binding</keyword>
<dbReference type="Pfam" id="PF00625">
    <property type="entry name" value="Guanylate_kin"/>
    <property type="match status" value="1"/>
</dbReference>
<gene>
    <name evidence="9" type="primary">gmk</name>
    <name evidence="11" type="ORF">FGF66_05845</name>
</gene>
<evidence type="ECO:0000313" key="11">
    <source>
        <dbReference type="EMBL" id="TNJ39095.1"/>
    </source>
</evidence>
<evidence type="ECO:0000256" key="2">
    <source>
        <dbReference type="ARBA" id="ARBA00012961"/>
    </source>
</evidence>
<dbReference type="RefSeq" id="WP_139456742.1">
    <property type="nucleotide sequence ID" value="NZ_VDCH01000009.1"/>
</dbReference>
<dbReference type="InterPro" id="IPR008145">
    <property type="entry name" value="GK/Ca_channel_bsu"/>
</dbReference>
<dbReference type="EC" id="2.7.4.8" evidence="2 9"/>
<keyword evidence="6 9" id="KW-0418">Kinase</keyword>
<evidence type="ECO:0000256" key="3">
    <source>
        <dbReference type="ARBA" id="ARBA00016296"/>
    </source>
</evidence>
<feature type="binding site" evidence="9">
    <location>
        <begin position="17"/>
        <end position="24"/>
    </location>
    <ligand>
        <name>ATP</name>
        <dbReference type="ChEBI" id="CHEBI:30616"/>
    </ligand>
</feature>
<evidence type="ECO:0000256" key="6">
    <source>
        <dbReference type="ARBA" id="ARBA00022777"/>
    </source>
</evidence>
<feature type="domain" description="Guanylate kinase-like" evidence="10">
    <location>
        <begin position="10"/>
        <end position="189"/>
    </location>
</feature>
<dbReference type="PANTHER" id="PTHR23117:SF13">
    <property type="entry name" value="GUANYLATE KINASE"/>
    <property type="match status" value="1"/>
</dbReference>
<accession>A0A5C4S720</accession>
<evidence type="ECO:0000256" key="4">
    <source>
        <dbReference type="ARBA" id="ARBA00022679"/>
    </source>
</evidence>
<proteinExistence type="inferred from homology"/>
<keyword evidence="9" id="KW-0963">Cytoplasm</keyword>
<dbReference type="EMBL" id="VDCH01000009">
    <property type="protein sequence ID" value="TNJ39095.1"/>
    <property type="molecule type" value="Genomic_DNA"/>
</dbReference>
<evidence type="ECO:0000256" key="9">
    <source>
        <dbReference type="HAMAP-Rule" id="MF_00328"/>
    </source>
</evidence>
<dbReference type="GO" id="GO:0004385">
    <property type="term" value="F:GMP kinase activity"/>
    <property type="evidence" value="ECO:0007669"/>
    <property type="project" value="UniProtKB-UniRule"/>
</dbReference>
<dbReference type="InterPro" id="IPR027417">
    <property type="entry name" value="P-loop_NTPase"/>
</dbReference>
<dbReference type="GO" id="GO:0005524">
    <property type="term" value="F:ATP binding"/>
    <property type="evidence" value="ECO:0007669"/>
    <property type="project" value="UniProtKB-UniRule"/>
</dbReference>
<evidence type="ECO:0000313" key="12">
    <source>
        <dbReference type="Proteomes" id="UP000308271"/>
    </source>
</evidence>
<dbReference type="GO" id="GO:0005829">
    <property type="term" value="C:cytosol"/>
    <property type="evidence" value="ECO:0007669"/>
    <property type="project" value="TreeGrafter"/>
</dbReference>
<dbReference type="PROSITE" id="PS50052">
    <property type="entry name" value="GUANYLATE_KINASE_2"/>
    <property type="match status" value="1"/>
</dbReference>
<dbReference type="PANTHER" id="PTHR23117">
    <property type="entry name" value="GUANYLATE KINASE-RELATED"/>
    <property type="match status" value="1"/>
</dbReference>
<dbReference type="OrthoDB" id="9808150at2"/>
<dbReference type="InterPro" id="IPR017665">
    <property type="entry name" value="Guanylate_kinase"/>
</dbReference>
<sequence length="195" mass="21685">MSAEQVSGQGRLIVFSAPSGTGKSTVAKLVMERLGSLEFSVSATTRQMRDGERDGVDYHFLSREAFEKKIAENGFIEHEFFFGNFYGTLLDKTAEAIEAGRNLLFDLDVKGALNLKSIFGERALLVFLKPPSMEELARRLQVRQSESAEALKTRLERAEMELSHAGEFDFVVVNDDLGRTVDAVATRIAEFLPQS</sequence>
<protein>
    <recommendedName>
        <fullName evidence="3 9">Guanylate kinase</fullName>
        <ecNumber evidence="2 9">2.7.4.8</ecNumber>
    </recommendedName>
    <alternativeName>
        <fullName evidence="8 9">GMP kinase</fullName>
    </alternativeName>
</protein>
<dbReference type="Proteomes" id="UP000308271">
    <property type="component" value="Unassembled WGS sequence"/>
</dbReference>
<comment type="catalytic activity">
    <reaction evidence="9">
        <text>GMP + ATP = GDP + ADP</text>
        <dbReference type="Rhea" id="RHEA:20780"/>
        <dbReference type="ChEBI" id="CHEBI:30616"/>
        <dbReference type="ChEBI" id="CHEBI:58115"/>
        <dbReference type="ChEBI" id="CHEBI:58189"/>
        <dbReference type="ChEBI" id="CHEBI:456216"/>
        <dbReference type="EC" id="2.7.4.8"/>
    </reaction>
</comment>
<organism evidence="11 12">
    <name type="scientific">Chlorobaculum thiosulfatiphilum</name>
    <name type="common">Chlorobium limicola f.sp. thiosulfatophilum</name>
    <dbReference type="NCBI Taxonomy" id="115852"/>
    <lineage>
        <taxon>Bacteria</taxon>
        <taxon>Pseudomonadati</taxon>
        <taxon>Chlorobiota</taxon>
        <taxon>Chlorobiia</taxon>
        <taxon>Chlorobiales</taxon>
        <taxon>Chlorobiaceae</taxon>
        <taxon>Chlorobaculum</taxon>
    </lineage>
</organism>
<dbReference type="SUPFAM" id="SSF52540">
    <property type="entry name" value="P-loop containing nucleoside triphosphate hydrolases"/>
    <property type="match status" value="1"/>
</dbReference>
<comment type="function">
    <text evidence="9">Essential for recycling GMP and indirectly, cGMP.</text>
</comment>
<comment type="similarity">
    <text evidence="1 9">Belongs to the guanylate kinase family.</text>
</comment>